<evidence type="ECO:0000256" key="9">
    <source>
        <dbReference type="ARBA" id="ARBA00022989"/>
    </source>
</evidence>
<keyword evidence="6" id="KW-0336">GPI-anchor</keyword>
<evidence type="ECO:0000256" key="4">
    <source>
        <dbReference type="ARBA" id="ARBA00010031"/>
    </source>
</evidence>
<evidence type="ECO:0000259" key="18">
    <source>
        <dbReference type="PROSITE" id="PS52012"/>
    </source>
</evidence>
<dbReference type="InterPro" id="IPR052337">
    <property type="entry name" value="SAT4-like"/>
</dbReference>
<evidence type="ECO:0000256" key="17">
    <source>
        <dbReference type="SAM" id="SignalP"/>
    </source>
</evidence>
<comment type="subcellular location">
    <subcellularLocation>
        <location evidence="2">Membrane</location>
        <topology evidence="2">Lipid-anchor</topology>
        <topology evidence="2">GPI-anchor</topology>
    </subcellularLocation>
    <subcellularLocation>
        <location evidence="1">Membrane</location>
        <topology evidence="1">Multi-pass membrane protein</topology>
    </subcellularLocation>
    <subcellularLocation>
        <location evidence="3">Secreted</location>
    </subcellularLocation>
</comment>
<evidence type="ECO:0000256" key="10">
    <source>
        <dbReference type="ARBA" id="ARBA00023136"/>
    </source>
</evidence>
<feature type="domain" description="CFEM" evidence="18">
    <location>
        <begin position="1"/>
        <end position="107"/>
    </location>
</feature>
<keyword evidence="11 14" id="KW-1015">Disulfide bond</keyword>
<dbReference type="InterPro" id="IPR049326">
    <property type="entry name" value="Rhodopsin_dom_fungi"/>
</dbReference>
<feature type="region of interest" description="Disordered" evidence="15">
    <location>
        <begin position="394"/>
        <end position="423"/>
    </location>
</feature>
<dbReference type="SMART" id="SM00747">
    <property type="entry name" value="CFEM"/>
    <property type="match status" value="1"/>
</dbReference>
<name>A0AAN6ES84_EXODE</name>
<feature type="transmembrane region" description="Helical" evidence="16">
    <location>
        <begin position="204"/>
        <end position="224"/>
    </location>
</feature>
<evidence type="ECO:0000256" key="16">
    <source>
        <dbReference type="SAM" id="Phobius"/>
    </source>
</evidence>
<evidence type="ECO:0000313" key="20">
    <source>
        <dbReference type="Proteomes" id="UP001161757"/>
    </source>
</evidence>
<feature type="transmembrane region" description="Helical" evidence="16">
    <location>
        <begin position="255"/>
        <end position="274"/>
    </location>
</feature>
<evidence type="ECO:0000256" key="11">
    <source>
        <dbReference type="ARBA" id="ARBA00023157"/>
    </source>
</evidence>
<evidence type="ECO:0000256" key="15">
    <source>
        <dbReference type="SAM" id="MobiDB-lite"/>
    </source>
</evidence>
<feature type="transmembrane region" description="Helical" evidence="16">
    <location>
        <begin position="123"/>
        <end position="145"/>
    </location>
</feature>
<keyword evidence="14" id="KW-0349">Heme</keyword>
<dbReference type="Pfam" id="PF05730">
    <property type="entry name" value="CFEM"/>
    <property type="match status" value="1"/>
</dbReference>
<dbReference type="AlphaFoldDB" id="A0AAN6ES84"/>
<keyword evidence="12" id="KW-0449">Lipoprotein</keyword>
<feature type="transmembrane region" description="Helical" evidence="16">
    <location>
        <begin position="286"/>
        <end position="304"/>
    </location>
</feature>
<dbReference type="InterPro" id="IPR008427">
    <property type="entry name" value="Extracellular_membr_CFEM_dom"/>
</dbReference>
<gene>
    <name evidence="19" type="ORF">HRR80_007102</name>
</gene>
<keyword evidence="5" id="KW-0964">Secreted</keyword>
<accession>A0AAN6ES84</accession>
<feature type="binding site" description="axial binding residue" evidence="14">
    <location>
        <position position="43"/>
    </location>
    <ligand>
        <name>heme</name>
        <dbReference type="ChEBI" id="CHEBI:30413"/>
    </ligand>
    <ligandPart>
        <name>Fe</name>
        <dbReference type="ChEBI" id="CHEBI:18248"/>
    </ligandPart>
</feature>
<dbReference type="PROSITE" id="PS52012">
    <property type="entry name" value="CFEM"/>
    <property type="match status" value="1"/>
</dbReference>
<feature type="transmembrane region" description="Helical" evidence="16">
    <location>
        <begin position="90"/>
        <end position="111"/>
    </location>
</feature>
<evidence type="ECO:0000256" key="13">
    <source>
        <dbReference type="ARBA" id="ARBA00038359"/>
    </source>
</evidence>
<keyword evidence="14" id="KW-0408">Iron</keyword>
<dbReference type="EMBL" id="JAJGCB010000016">
    <property type="protein sequence ID" value="KAJ8988900.1"/>
    <property type="molecule type" value="Genomic_DNA"/>
</dbReference>
<feature type="disulfide bond" evidence="14">
    <location>
        <begin position="39"/>
        <end position="46"/>
    </location>
</feature>
<feature type="transmembrane region" description="Helical" evidence="16">
    <location>
        <begin position="174"/>
        <end position="192"/>
    </location>
</feature>
<evidence type="ECO:0000256" key="14">
    <source>
        <dbReference type="PROSITE-ProRule" id="PRU01356"/>
    </source>
</evidence>
<dbReference type="GO" id="GO:0098552">
    <property type="term" value="C:side of membrane"/>
    <property type="evidence" value="ECO:0007669"/>
    <property type="project" value="UniProtKB-KW"/>
</dbReference>
<keyword evidence="8 17" id="KW-0732">Signal</keyword>
<feature type="transmembrane region" description="Helical" evidence="16">
    <location>
        <begin position="324"/>
        <end position="343"/>
    </location>
</feature>
<evidence type="ECO:0000256" key="1">
    <source>
        <dbReference type="ARBA" id="ARBA00004141"/>
    </source>
</evidence>
<sequence length="423" mass="46860">MRTAWLIALIVSFTAMAVAQQMPACASDCLAKFLPDSSCDSTDFACICADKSLMDNVQTCSMGSCSVKDGLTARNATATLCKEPVRDATAITPIIVAVSGSIAILSVVLRLADRWPNMERVQWSDLSVVLALLFGIVMGILEFFMSSDGFGKDIWTLPFDKITRVIKFTWLTEIFYVGVMGFTKVAILMLYLKVFPTQPFRKYAIGTLILTFAYIPAFSLSIAFHCTPISYTWTGWTGEEKGQCFNVNAWGWSHAIVNIIWDLWVIFLPVPSLIHLHLGRRKKVHIILMFSVGLFITIVSVVRLSTLVQFANTTNATYDNVPTAYWSCLEAYVSIICCCMPAIRSLLRRVFPSCFGSSADPESQDQTYRISSPLHSNDIKKSIGVSVSVSVQRERSHRSGDSDFIELVDKPGPGGPGFPRDWA</sequence>
<comment type="similarity">
    <text evidence="13">Belongs to the SAT4 family.</text>
</comment>
<comment type="caution">
    <text evidence="19">The sequence shown here is derived from an EMBL/GenBank/DDBJ whole genome shotgun (WGS) entry which is preliminary data.</text>
</comment>
<evidence type="ECO:0000256" key="6">
    <source>
        <dbReference type="ARBA" id="ARBA00022622"/>
    </source>
</evidence>
<dbReference type="PANTHER" id="PTHR33048:SF143">
    <property type="entry name" value="EXTRACELLULAR MEMBRANE PROTEIN CFEM DOMAIN-CONTAINING PROTEIN-RELATED"/>
    <property type="match status" value="1"/>
</dbReference>
<comment type="similarity">
    <text evidence="4">Belongs to the RBT5 family.</text>
</comment>
<evidence type="ECO:0000256" key="3">
    <source>
        <dbReference type="ARBA" id="ARBA00004613"/>
    </source>
</evidence>
<dbReference type="PANTHER" id="PTHR33048">
    <property type="entry name" value="PTH11-LIKE INTEGRAL MEMBRANE PROTEIN (AFU_ORTHOLOGUE AFUA_5G11245)"/>
    <property type="match status" value="1"/>
</dbReference>
<proteinExistence type="inferred from homology"/>
<dbReference type="GO" id="GO:0005576">
    <property type="term" value="C:extracellular region"/>
    <property type="evidence" value="ECO:0007669"/>
    <property type="project" value="UniProtKB-SubCell"/>
</dbReference>
<keyword evidence="14" id="KW-0479">Metal-binding</keyword>
<dbReference type="Pfam" id="PF20684">
    <property type="entry name" value="Fung_rhodopsin"/>
    <property type="match status" value="1"/>
</dbReference>
<dbReference type="GO" id="GO:0046872">
    <property type="term" value="F:metal ion binding"/>
    <property type="evidence" value="ECO:0007669"/>
    <property type="project" value="UniProtKB-UniRule"/>
</dbReference>
<keyword evidence="6" id="KW-0325">Glycoprotein</keyword>
<keyword evidence="7 16" id="KW-0812">Transmembrane</keyword>
<evidence type="ECO:0000256" key="5">
    <source>
        <dbReference type="ARBA" id="ARBA00022525"/>
    </source>
</evidence>
<evidence type="ECO:0000313" key="19">
    <source>
        <dbReference type="EMBL" id="KAJ8988900.1"/>
    </source>
</evidence>
<feature type="chain" id="PRO_5042962259" description="CFEM domain-containing protein" evidence="17">
    <location>
        <begin position="20"/>
        <end position="423"/>
    </location>
</feature>
<feature type="disulfide bond" evidence="14">
    <location>
        <begin position="29"/>
        <end position="60"/>
    </location>
</feature>
<feature type="disulfide bond" evidence="14">
    <location>
        <begin position="48"/>
        <end position="81"/>
    </location>
</feature>
<evidence type="ECO:0000256" key="2">
    <source>
        <dbReference type="ARBA" id="ARBA00004589"/>
    </source>
</evidence>
<feature type="disulfide bond" evidence="14">
    <location>
        <begin position="25"/>
        <end position="65"/>
    </location>
</feature>
<protein>
    <recommendedName>
        <fullName evidence="18">CFEM domain-containing protein</fullName>
    </recommendedName>
</protein>
<organism evidence="19 20">
    <name type="scientific">Exophiala dermatitidis</name>
    <name type="common">Black yeast-like fungus</name>
    <name type="synonym">Wangiella dermatitidis</name>
    <dbReference type="NCBI Taxonomy" id="5970"/>
    <lineage>
        <taxon>Eukaryota</taxon>
        <taxon>Fungi</taxon>
        <taxon>Dikarya</taxon>
        <taxon>Ascomycota</taxon>
        <taxon>Pezizomycotina</taxon>
        <taxon>Eurotiomycetes</taxon>
        <taxon>Chaetothyriomycetidae</taxon>
        <taxon>Chaetothyriales</taxon>
        <taxon>Herpotrichiellaceae</taxon>
        <taxon>Exophiala</taxon>
    </lineage>
</organism>
<feature type="signal peptide" evidence="17">
    <location>
        <begin position="1"/>
        <end position="19"/>
    </location>
</feature>
<evidence type="ECO:0000256" key="12">
    <source>
        <dbReference type="ARBA" id="ARBA00023288"/>
    </source>
</evidence>
<keyword evidence="9 16" id="KW-1133">Transmembrane helix</keyword>
<evidence type="ECO:0000256" key="8">
    <source>
        <dbReference type="ARBA" id="ARBA00022729"/>
    </source>
</evidence>
<evidence type="ECO:0000256" key="7">
    <source>
        <dbReference type="ARBA" id="ARBA00022692"/>
    </source>
</evidence>
<dbReference type="Proteomes" id="UP001161757">
    <property type="component" value="Unassembled WGS sequence"/>
</dbReference>
<keyword evidence="10 16" id="KW-0472">Membrane</keyword>
<reference evidence="19" key="1">
    <citation type="submission" date="2023-01" db="EMBL/GenBank/DDBJ databases">
        <title>Exophiala dermititidis isolated from Cystic Fibrosis Patient.</title>
        <authorList>
            <person name="Kurbessoian T."/>
            <person name="Crocker A."/>
            <person name="Murante D."/>
            <person name="Hogan D.A."/>
            <person name="Stajich J.E."/>
        </authorList>
    </citation>
    <scope>NUCLEOTIDE SEQUENCE</scope>
    <source>
        <strain evidence="19">Ex8</strain>
    </source>
</reference>